<organism evidence="1 2">
    <name type="scientific">Carnobacterium maltaromaticum LMA28</name>
    <dbReference type="NCBI Taxonomy" id="1234679"/>
    <lineage>
        <taxon>Bacteria</taxon>
        <taxon>Bacillati</taxon>
        <taxon>Bacillota</taxon>
        <taxon>Bacilli</taxon>
        <taxon>Lactobacillales</taxon>
        <taxon>Carnobacteriaceae</taxon>
        <taxon>Carnobacterium</taxon>
    </lineage>
</organism>
<dbReference type="AlphaFoldDB" id="K8EVL9"/>
<dbReference type="STRING" id="1234679.BN424_3320"/>
<dbReference type="Proteomes" id="UP000000212">
    <property type="component" value="Chromosome"/>
</dbReference>
<accession>K8EVL9</accession>
<dbReference type="HOGENOM" id="CLU_1821894_0_0_9"/>
<gene>
    <name evidence="1" type="ORF">BN424_3320</name>
</gene>
<dbReference type="KEGG" id="cml:BN424_3320"/>
<name>K8EVL9_CARML</name>
<evidence type="ECO:0000313" key="1">
    <source>
        <dbReference type="EMBL" id="CCO12741.2"/>
    </source>
</evidence>
<sequence>MTKIDESKQYKFSEIIAMLENSELPLNTCVTNSEGKGYIARKTAGQNFGLVQKSGMDLKIIITARDINDLWTITLPEEDKFYLKAPSCFREFEFLNYSKMDGEYFLDDANESNLCKTKFTEKQIEAMPFDTNFFEKVNVDQ</sequence>
<proteinExistence type="predicted"/>
<protein>
    <submittedName>
        <fullName evidence="1">Uncharacterized protein</fullName>
    </submittedName>
</protein>
<dbReference type="RefSeq" id="WP_015077711.1">
    <property type="nucleotide sequence ID" value="NC_019425.2"/>
</dbReference>
<evidence type="ECO:0000313" key="2">
    <source>
        <dbReference type="Proteomes" id="UP000000212"/>
    </source>
</evidence>
<dbReference type="OrthoDB" id="1693033at2"/>
<reference evidence="2" key="1">
    <citation type="journal article" date="2013" name="Genome Announc.">
        <title>Complete Chromosome Sequence of Carnobacterium maltaromaticum LMA 28.</title>
        <authorList>
            <person name="Cailliez-Grimal C."/>
            <person name="Chaillou S."/>
            <person name="Anba-Mondoloni J."/>
            <person name="Loux V."/>
            <person name="Afzal M.I."/>
            <person name="Rahman A."/>
            <person name="Kergourlay G."/>
            <person name="Champomier-Verges M.C."/>
            <person name="Zagorec M."/>
            <person name="Dalgaard P."/>
            <person name="Leisner J.J."/>
            <person name="Prevost H."/>
            <person name="Revol-Junelles A.M."/>
            <person name="Borges F."/>
        </authorList>
    </citation>
    <scope>NUCLEOTIDE SEQUENCE</scope>
    <source>
        <strain evidence="2">LMA28</strain>
    </source>
</reference>
<dbReference type="EMBL" id="HE999757">
    <property type="protein sequence ID" value="CCO12741.2"/>
    <property type="molecule type" value="Genomic_DNA"/>
</dbReference>
<keyword evidence="2" id="KW-1185">Reference proteome</keyword>